<sequence>MMQYFEFQDENGACFFEIRLEDRIVRTRSGQKGTPGITMEKIFRDAGTAAAEFNRLTKEKENDAFYFRLGDEYSL</sequence>
<name>A0A1K1M5F7_9BACT</name>
<dbReference type="InterPro" id="IPR049809">
    <property type="entry name" value="YehF/YfeS-like_WGR"/>
</dbReference>
<evidence type="ECO:0000313" key="4">
    <source>
        <dbReference type="Proteomes" id="UP000183788"/>
    </source>
</evidence>
<evidence type="ECO:0000313" key="5">
    <source>
        <dbReference type="Proteomes" id="UP001326715"/>
    </source>
</evidence>
<dbReference type="Proteomes" id="UP001326715">
    <property type="component" value="Chromosome"/>
</dbReference>
<proteinExistence type="predicted"/>
<dbReference type="AlphaFoldDB" id="A0A1K1M5F7"/>
<feature type="domain" description="WGR" evidence="1">
    <location>
        <begin position="3"/>
        <end position="64"/>
    </location>
</feature>
<dbReference type="OrthoDB" id="676262at2"/>
<reference evidence="2 4" key="1">
    <citation type="submission" date="2016-11" db="EMBL/GenBank/DDBJ databases">
        <authorList>
            <person name="Jaros S."/>
            <person name="Januszkiewicz K."/>
            <person name="Wedrychowicz H."/>
        </authorList>
    </citation>
    <scope>NUCLEOTIDE SEQUENCE [LARGE SCALE GENOMIC DNA]</scope>
    <source>
        <strain evidence="2 4">DSM 784</strain>
    </source>
</reference>
<keyword evidence="2" id="KW-0238">DNA-binding</keyword>
<dbReference type="EMBL" id="FPIZ01000001">
    <property type="protein sequence ID" value="SFW17198.1"/>
    <property type="molecule type" value="Genomic_DNA"/>
</dbReference>
<gene>
    <name evidence="2" type="ORF">SAMN05661012_00385</name>
    <name evidence="3" type="ORF">SR876_32665</name>
</gene>
<accession>A0A1K1M5F7</accession>
<organism evidence="2 4">
    <name type="scientific">Chitinophaga sancti</name>
    <dbReference type="NCBI Taxonomy" id="1004"/>
    <lineage>
        <taxon>Bacteria</taxon>
        <taxon>Pseudomonadati</taxon>
        <taxon>Bacteroidota</taxon>
        <taxon>Chitinophagia</taxon>
        <taxon>Chitinophagales</taxon>
        <taxon>Chitinophagaceae</taxon>
        <taxon>Chitinophaga</taxon>
    </lineage>
</organism>
<protein>
    <submittedName>
        <fullName evidence="2 3">WGR domain-containing protein</fullName>
    </submittedName>
</protein>
<dbReference type="STRING" id="1004.SAMN05661012_00385"/>
<dbReference type="RefSeq" id="WP_072356912.1">
    <property type="nucleotide sequence ID" value="NZ_CP139972.1"/>
</dbReference>
<dbReference type="Proteomes" id="UP000183788">
    <property type="component" value="Unassembled WGS sequence"/>
</dbReference>
<dbReference type="GO" id="GO:0003677">
    <property type="term" value="F:DNA binding"/>
    <property type="evidence" value="ECO:0007669"/>
    <property type="project" value="UniProtKB-KW"/>
</dbReference>
<evidence type="ECO:0000313" key="2">
    <source>
        <dbReference type="EMBL" id="SFW17198.1"/>
    </source>
</evidence>
<keyword evidence="5" id="KW-1185">Reference proteome</keyword>
<dbReference type="CDD" id="cd07996">
    <property type="entry name" value="WGR_MMR_like"/>
    <property type="match status" value="1"/>
</dbReference>
<dbReference type="EMBL" id="CP140154">
    <property type="protein sequence ID" value="WQG89688.1"/>
    <property type="molecule type" value="Genomic_DNA"/>
</dbReference>
<reference evidence="3 5" key="2">
    <citation type="submission" date="2023-11" db="EMBL/GenBank/DDBJ databases">
        <title>MicrobeMod: A computational toolkit for identifying prokaryotic methylation and restriction-modification with nanopore sequencing.</title>
        <authorList>
            <person name="Crits-Christoph A."/>
            <person name="Kang S.C."/>
            <person name="Lee H."/>
            <person name="Ostrov N."/>
        </authorList>
    </citation>
    <scope>NUCLEOTIDE SEQUENCE [LARGE SCALE GENOMIC DNA]</scope>
    <source>
        <strain evidence="3 5">ATCC 23090</strain>
    </source>
</reference>
<evidence type="ECO:0000313" key="3">
    <source>
        <dbReference type="EMBL" id="WQG89688.1"/>
    </source>
</evidence>
<evidence type="ECO:0000259" key="1">
    <source>
        <dbReference type="Pfam" id="PF05406"/>
    </source>
</evidence>
<dbReference type="Pfam" id="PF05406">
    <property type="entry name" value="WGR"/>
    <property type="match status" value="1"/>
</dbReference>
<dbReference type="Gene3D" id="2.20.140.10">
    <property type="entry name" value="WGR domain"/>
    <property type="match status" value="1"/>
</dbReference>
<dbReference type="InterPro" id="IPR008893">
    <property type="entry name" value="WGR_domain"/>
</dbReference>